<dbReference type="GO" id="GO:0005525">
    <property type="term" value="F:GTP binding"/>
    <property type="evidence" value="ECO:0007669"/>
    <property type="project" value="UniProtKB-KW"/>
</dbReference>
<protein>
    <recommendedName>
        <fullName evidence="5">AIG1-type G domain-containing protein</fullName>
    </recommendedName>
</protein>
<dbReference type="CDD" id="cd01852">
    <property type="entry name" value="AIG1"/>
    <property type="match status" value="1"/>
</dbReference>
<feature type="domain" description="AIG1-type G" evidence="5">
    <location>
        <begin position="240"/>
        <end position="439"/>
    </location>
</feature>
<feature type="coiled-coil region" evidence="4">
    <location>
        <begin position="430"/>
        <end position="457"/>
    </location>
</feature>
<dbReference type="FunFam" id="3.40.50.300:FF:001809">
    <property type="entry name" value="Si:ch1073-365p7.2"/>
    <property type="match status" value="2"/>
</dbReference>
<feature type="domain" description="AIG1-type G" evidence="5">
    <location>
        <begin position="5"/>
        <end position="204"/>
    </location>
</feature>
<keyword evidence="7" id="KW-1185">Reference proteome</keyword>
<dbReference type="AlphaFoldDB" id="A0AAD8YXG6"/>
<name>A0AAD8YXG6_9TELE</name>
<dbReference type="InterPro" id="IPR045058">
    <property type="entry name" value="GIMA/IAN/Toc"/>
</dbReference>
<keyword evidence="4" id="KW-0175">Coiled coil</keyword>
<organism evidence="6 7">
    <name type="scientific">Electrophorus voltai</name>
    <dbReference type="NCBI Taxonomy" id="2609070"/>
    <lineage>
        <taxon>Eukaryota</taxon>
        <taxon>Metazoa</taxon>
        <taxon>Chordata</taxon>
        <taxon>Craniata</taxon>
        <taxon>Vertebrata</taxon>
        <taxon>Euteleostomi</taxon>
        <taxon>Actinopterygii</taxon>
        <taxon>Neopterygii</taxon>
        <taxon>Teleostei</taxon>
        <taxon>Ostariophysi</taxon>
        <taxon>Gymnotiformes</taxon>
        <taxon>Gymnotoidei</taxon>
        <taxon>Gymnotidae</taxon>
        <taxon>Electrophorus</taxon>
    </lineage>
</organism>
<comment type="caution">
    <text evidence="6">The sequence shown here is derived from an EMBL/GenBank/DDBJ whole genome shotgun (WGS) entry which is preliminary data.</text>
</comment>
<keyword evidence="2" id="KW-0547">Nucleotide-binding</keyword>
<comment type="similarity">
    <text evidence="1">Belongs to the TRAFAC class TrmE-Era-EngA-EngB-Septin-like GTPase superfamily. AIG1/Toc34/Toc159-like paraseptin GTPase family. IAN subfamily.</text>
</comment>
<evidence type="ECO:0000259" key="5">
    <source>
        <dbReference type="PROSITE" id="PS51720"/>
    </source>
</evidence>
<dbReference type="PANTHER" id="PTHR10903">
    <property type="entry name" value="GTPASE, IMAP FAMILY MEMBER-RELATED"/>
    <property type="match status" value="1"/>
</dbReference>
<proteinExistence type="inferred from homology"/>
<dbReference type="InterPro" id="IPR006703">
    <property type="entry name" value="G_AIG1"/>
</dbReference>
<dbReference type="SUPFAM" id="SSF52540">
    <property type="entry name" value="P-loop containing nucleoside triphosphate hydrolases"/>
    <property type="match status" value="2"/>
</dbReference>
<evidence type="ECO:0000256" key="4">
    <source>
        <dbReference type="SAM" id="Coils"/>
    </source>
</evidence>
<feature type="non-terminal residue" evidence="6">
    <location>
        <position position="496"/>
    </location>
</feature>
<evidence type="ECO:0000256" key="1">
    <source>
        <dbReference type="ARBA" id="ARBA00008535"/>
    </source>
</evidence>
<gene>
    <name evidence="6" type="ORF">P4O66_015990</name>
</gene>
<evidence type="ECO:0000256" key="2">
    <source>
        <dbReference type="ARBA" id="ARBA00022741"/>
    </source>
</evidence>
<accession>A0AAD8YXG6</accession>
<reference evidence="6" key="1">
    <citation type="submission" date="2023-03" db="EMBL/GenBank/DDBJ databases">
        <title>Electrophorus voltai genome.</title>
        <authorList>
            <person name="Bian C."/>
        </authorList>
    </citation>
    <scope>NUCLEOTIDE SEQUENCE</scope>
    <source>
        <strain evidence="6">CB-2022</strain>
        <tissue evidence="6">Muscle</tissue>
    </source>
</reference>
<dbReference type="Proteomes" id="UP001239994">
    <property type="component" value="Unassembled WGS sequence"/>
</dbReference>
<sequence>DTQHLSELRIVLLGYRHAGKSSAGNTILGREEFELKQTAQCVKRQGDVAGRKITVVEAPGWCWNEPVEQSSELLKQEIVLSVSLCPPGPHVLLLVLRVNIHFEEHERRVVETYMDLFTERVWSHTIVLLTYGDWLEDTPIEQYTESEDSALQWLVEKCGNRYHVLNNENSDDDTQVTELLEKIEEMVAANSGCCFEMDRKILQEMEERKRVLEGRARERAMKIQKQREDIRALMGDSHHFSELRIVLLGYKHAGKSSAGNTILGREEFELKQTAQCVKRQGDVAGRKITVVEAPGWWWIEPVEKSSELLKQEIVLSVSLCPPGPHVLLLVLHVDARFKEPERRALEEHMKLLTDRSWSHTIILFTSGDWLADTPIEQHIESEDSALQWLVEKCGNRYHVLNNENSGDDTQVTELLEKIEELVAANSGCCFEMDRKILQEVEERKRVLEERARDRLMKVQKQREDIRSSDGWQFWQCIEVASLGEPVDNHQNHSVAP</sequence>
<evidence type="ECO:0000313" key="6">
    <source>
        <dbReference type="EMBL" id="KAK1788384.1"/>
    </source>
</evidence>
<evidence type="ECO:0000256" key="3">
    <source>
        <dbReference type="ARBA" id="ARBA00023134"/>
    </source>
</evidence>
<dbReference type="PANTHER" id="PTHR10903:SF107">
    <property type="entry name" value="GTPASE IMAP FAMILY MEMBER 4-LIKE-RELATED"/>
    <property type="match status" value="1"/>
</dbReference>
<evidence type="ECO:0000313" key="7">
    <source>
        <dbReference type="Proteomes" id="UP001239994"/>
    </source>
</evidence>
<dbReference type="Pfam" id="PF04548">
    <property type="entry name" value="AIG1"/>
    <property type="match status" value="2"/>
</dbReference>
<dbReference type="EMBL" id="JAROKS010000023">
    <property type="protein sequence ID" value="KAK1788384.1"/>
    <property type="molecule type" value="Genomic_DNA"/>
</dbReference>
<keyword evidence="3" id="KW-0342">GTP-binding</keyword>
<dbReference type="PROSITE" id="PS51720">
    <property type="entry name" value="G_AIG1"/>
    <property type="match status" value="2"/>
</dbReference>
<dbReference type="InterPro" id="IPR027417">
    <property type="entry name" value="P-loop_NTPase"/>
</dbReference>
<dbReference type="Gene3D" id="3.40.50.300">
    <property type="entry name" value="P-loop containing nucleotide triphosphate hydrolases"/>
    <property type="match status" value="2"/>
</dbReference>